<dbReference type="EMBL" id="BEXD01001269">
    <property type="protein sequence ID" value="GBB93257.1"/>
    <property type="molecule type" value="Genomic_DNA"/>
</dbReference>
<gene>
    <name evidence="1" type="ORF">RclHR1_02140010</name>
</gene>
<proteinExistence type="predicted"/>
<protein>
    <recommendedName>
        <fullName evidence="3">F-box domain-containing protein</fullName>
    </recommendedName>
</protein>
<comment type="caution">
    <text evidence="1">The sequence shown here is derived from an EMBL/GenBank/DDBJ whole genome shotgun (WGS) entry which is preliminary data.</text>
</comment>
<organism evidence="1 2">
    <name type="scientific">Rhizophagus clarus</name>
    <dbReference type="NCBI Taxonomy" id="94130"/>
    <lineage>
        <taxon>Eukaryota</taxon>
        <taxon>Fungi</taxon>
        <taxon>Fungi incertae sedis</taxon>
        <taxon>Mucoromycota</taxon>
        <taxon>Glomeromycotina</taxon>
        <taxon>Glomeromycetes</taxon>
        <taxon>Glomerales</taxon>
        <taxon>Glomeraceae</taxon>
        <taxon>Rhizophagus</taxon>
    </lineage>
</organism>
<reference evidence="1 2" key="1">
    <citation type="submission" date="2017-11" db="EMBL/GenBank/DDBJ databases">
        <title>The genome of Rhizophagus clarus HR1 reveals common genetic basis of auxotrophy among arbuscular mycorrhizal fungi.</title>
        <authorList>
            <person name="Kobayashi Y."/>
        </authorList>
    </citation>
    <scope>NUCLEOTIDE SEQUENCE [LARGE SCALE GENOMIC DNA]</scope>
    <source>
        <strain evidence="1 2">HR1</strain>
    </source>
</reference>
<accession>A0A2Z6QSX0</accession>
<sequence>MLQLNKDILYLIFKELQNDKRSLFSCLTVDRNWCETTVPILWRNPWKLKRKILSNVIISHLSDESIENLKSHGIDFFADHYKKPLFNYIRFFKHLDLNNLNIIIESIVFDIEKSEFSYIFSSIFSIVREEIFNLFINENMRFTHLFIPQQLDYQIHLIPGARLCFSELEFLSCNTRIDDEVFIGLIEICKSVKELELTIEMDNNNYEIVKLIKATNRLFNIRLLIDGYDESFCKLLEDSLIKHANSMRYFKLTRQPATKIISSFTNLNKLELSSTSFDNMTTWNCLNNLSLPFLQILKARCIPVKVLTDLIKNTSGHLAEIKIDNTFHDEINNKNIIQAIYKNCLKLKYLKLLIKNSNILELEILLVNCQYLNRLYIITQNEYYLMFNWNHLFEVLTKSSPTSLFGFKFCFNKAPRLESLKLFLDNWKNRHSMLLKTFLNCYYMVDRDWSDEHLNLIEKYKTQGVVEKYDHVSIRRFTVNDPS</sequence>
<evidence type="ECO:0000313" key="1">
    <source>
        <dbReference type="EMBL" id="GBB93257.1"/>
    </source>
</evidence>
<evidence type="ECO:0000313" key="2">
    <source>
        <dbReference type="Proteomes" id="UP000247702"/>
    </source>
</evidence>
<evidence type="ECO:0008006" key="3">
    <source>
        <dbReference type="Google" id="ProtNLM"/>
    </source>
</evidence>
<dbReference type="AlphaFoldDB" id="A0A2Z6QSX0"/>
<name>A0A2Z6QSX0_9GLOM</name>
<keyword evidence="2" id="KW-1185">Reference proteome</keyword>
<dbReference type="Proteomes" id="UP000247702">
    <property type="component" value="Unassembled WGS sequence"/>
</dbReference>